<keyword evidence="5" id="KW-1185">Reference proteome</keyword>
<dbReference type="NCBIfam" id="TIGR04183">
    <property type="entry name" value="Por_Secre_tail"/>
    <property type="match status" value="1"/>
</dbReference>
<dbReference type="NCBIfam" id="NF033707">
    <property type="entry name" value="T9SS_sortase"/>
    <property type="match status" value="1"/>
</dbReference>
<reference evidence="4 5" key="1">
    <citation type="submission" date="2017-06" db="EMBL/GenBank/DDBJ databases">
        <authorList>
            <person name="Kim H.J."/>
            <person name="Triplett B.A."/>
        </authorList>
    </citation>
    <scope>NUCLEOTIDE SEQUENCE [LARGE SCALE GENOMIC DNA]</scope>
    <source>
        <strain evidence="4 5">DSM 29150</strain>
    </source>
</reference>
<dbReference type="Pfam" id="PF01364">
    <property type="entry name" value="Peptidase_C25"/>
    <property type="match status" value="1"/>
</dbReference>
<evidence type="ECO:0000313" key="5">
    <source>
        <dbReference type="Proteomes" id="UP000198384"/>
    </source>
</evidence>
<dbReference type="Gene3D" id="2.60.40.4070">
    <property type="match status" value="1"/>
</dbReference>
<dbReference type="GO" id="GO:0008234">
    <property type="term" value="F:cysteine-type peptidase activity"/>
    <property type="evidence" value="ECO:0007669"/>
    <property type="project" value="InterPro"/>
</dbReference>
<organism evidence="4 5">
    <name type="scientific">Lutibacter agarilyticus</name>
    <dbReference type="NCBI Taxonomy" id="1109740"/>
    <lineage>
        <taxon>Bacteria</taxon>
        <taxon>Pseudomonadati</taxon>
        <taxon>Bacteroidota</taxon>
        <taxon>Flavobacteriia</taxon>
        <taxon>Flavobacteriales</taxon>
        <taxon>Flavobacteriaceae</taxon>
        <taxon>Lutibacter</taxon>
    </lineage>
</organism>
<evidence type="ECO:0000259" key="3">
    <source>
        <dbReference type="Pfam" id="PF13860"/>
    </source>
</evidence>
<evidence type="ECO:0000256" key="1">
    <source>
        <dbReference type="ARBA" id="ARBA00022729"/>
    </source>
</evidence>
<feature type="domain" description="Gingipain" evidence="2">
    <location>
        <begin position="538"/>
        <end position="903"/>
    </location>
</feature>
<dbReference type="InterPro" id="IPR029030">
    <property type="entry name" value="Caspase-like_dom_sf"/>
</dbReference>
<dbReference type="InterPro" id="IPR026444">
    <property type="entry name" value="Secre_tail"/>
</dbReference>
<dbReference type="SUPFAM" id="SSF52129">
    <property type="entry name" value="Caspase-like"/>
    <property type="match status" value="1"/>
</dbReference>
<dbReference type="EMBL" id="FZNT01000004">
    <property type="protein sequence ID" value="SNR53164.1"/>
    <property type="molecule type" value="Genomic_DNA"/>
</dbReference>
<dbReference type="Gene3D" id="3.40.50.10390">
    <property type="entry name" value="Gingipain r, domain 1"/>
    <property type="match status" value="1"/>
</dbReference>
<gene>
    <name evidence="4" type="ORF">SAMN06265371_104354</name>
</gene>
<dbReference type="OrthoDB" id="9809780at2"/>
<dbReference type="InterPro" id="IPR025965">
    <property type="entry name" value="FlgD/Vpr_Ig-like"/>
</dbReference>
<dbReference type="GO" id="GO:0006508">
    <property type="term" value="P:proteolysis"/>
    <property type="evidence" value="ECO:0007669"/>
    <property type="project" value="InterPro"/>
</dbReference>
<dbReference type="InterPro" id="IPR001769">
    <property type="entry name" value="Gingipain"/>
</dbReference>
<accession>A0A238X485</accession>
<sequence length="1267" mass="142726">MRQLSKIFFFVLFIALNALYSQEKEFKNIQLNWLKSVDFEVSTSSVFKVDLVEGNTLDAHLNPTFSEAWKISNTATLVNFSYKNVVYETVSANEISKFNAEKIPTELQISFNFSKLRADKWAILEFSPLIKEGNSIKRITSLDLEYEIIQTQSKQTTKTTIKNSVLASGEWYKFSIDTTGVFKLDRGFIESLGLDLNGVNPKNIQIYGNGGAMLPFNNSDFRQDGLQQNAILISGEDDGSFNKDDYILFYGQGPHQWENSSNNLASLEHQFNIFSEEAFYFITVGNSEGLRVRTSDEILETAASQITDFEDYIFYEKDEVNLFAVGQQWFGDSFSIENTRKYSIPFNDLENSKDLIVRVRGVVESSISSTMDVKVNNQNLFSINYGASSGLTHAYANRGSGITQLSGNSVNVEVTFNNNGNPSANAYLDYIEVLGTKKLIASGNQFSFRNFEVMNTNEVFEFSIENASNIASVWNVSNSLNPTIIENESDNSNFNFKVKGGGTHEFLVLNEGDYYKPSRLTNSRVENQNLHSLSNLDYIIITQDYLINSAQKLANYHNENSNLKVQVIPLNQIYNEFSSGSPDLTAIRDFAKHLYDNASTNKLKYMCLFGDASYDYKDRIGGNNNIVPVFEAYKSFNLASSYVTDDYYGMMDDNEGDLGSFDRQDIVTGRIPVTSALEADQVVDKILNYYSEDSFGNWRSKITLVADDIDERGEETIQVNMEKLADTILANKPLFNLKKIYADAYVQETSSGGQRYPAVNIDIVNQVEKGTLLVDYFGHGGEDGWAKERIFEVPEIQSFKNKIKLPLFVTVTCEFTRFDNPLRKTAGEYLLWNPNGGSGALISTTRAIFISVGQAFNERLIKPLLNFNNENYTIAETLMNVKNQFSTSQRFFIFLFGDPAMVLHVPKPAVKITKMNGIDVNQSLDTIKALSYVEFEGEVTNEAGNLLSDFNGEFEVTVFDKPIQKKTLDNDNFNFIMEFDVLESKIFTGRSTVENGKFTFDFIAPKDIKIAYGKGKLSFYASNKIEDKAGYSFDVEVGGINTNAPEDVIGPTVQLYMNDLNFVDGANTNESPVFIAVLEDESGINTSITAVDHDIIAILDNDQSNPIILNDYYETDLNDFKKGQVSYPFRNLSPGLHTITLKVWDTYNNMSESTFSFFVVDDSDLVLTNVLNYPNPFISHTEFWFNHNKPNQLLNVQVQIFTISGKLVKTINQTVQSEGNLSRSITWNGLDDFGSRIGKGVYVYKLNVTAVNTNIKAEKIEKLVILQ</sequence>
<dbReference type="CDD" id="cd02258">
    <property type="entry name" value="Peptidase_C25_N"/>
    <property type="match status" value="1"/>
</dbReference>
<keyword evidence="1" id="KW-0732">Signal</keyword>
<dbReference type="AlphaFoldDB" id="A0A238X485"/>
<protein>
    <submittedName>
        <fullName evidence="4">Por secretion system C-terminal sorting domain-containing protein</fullName>
    </submittedName>
</protein>
<dbReference type="Proteomes" id="UP000198384">
    <property type="component" value="Unassembled WGS sequence"/>
</dbReference>
<name>A0A238X485_9FLAO</name>
<evidence type="ECO:0000313" key="4">
    <source>
        <dbReference type="EMBL" id="SNR53164.1"/>
    </source>
</evidence>
<dbReference type="Gene3D" id="3.40.50.1460">
    <property type="match status" value="1"/>
</dbReference>
<dbReference type="InterPro" id="IPR029031">
    <property type="entry name" value="Gingipain_N_sf"/>
</dbReference>
<evidence type="ECO:0000259" key="2">
    <source>
        <dbReference type="Pfam" id="PF01364"/>
    </source>
</evidence>
<feature type="domain" description="FlgD/Vpr Ig-like" evidence="3">
    <location>
        <begin position="1193"/>
        <end position="1251"/>
    </location>
</feature>
<proteinExistence type="predicted"/>
<dbReference type="Pfam" id="PF13860">
    <property type="entry name" value="FlgD_ig"/>
    <property type="match status" value="1"/>
</dbReference>